<evidence type="ECO:0000313" key="1">
    <source>
        <dbReference type="EMBL" id="MBL4914611.1"/>
    </source>
</evidence>
<evidence type="ECO:0000313" key="2">
    <source>
        <dbReference type="Proteomes" id="UP000604898"/>
    </source>
</evidence>
<dbReference type="Proteomes" id="UP000604898">
    <property type="component" value="Unassembled WGS sequence"/>
</dbReference>
<comment type="caution">
    <text evidence="1">The sequence shown here is derived from an EMBL/GenBank/DDBJ whole genome shotgun (WGS) entry which is preliminary data.</text>
</comment>
<proteinExistence type="predicted"/>
<reference evidence="1 2" key="1">
    <citation type="submission" date="2021-01" db="EMBL/GenBank/DDBJ databases">
        <title>Genome sequence of Shewanella schlegeliana JCM 11561.</title>
        <authorList>
            <person name="Zhang H."/>
            <person name="Li C."/>
        </authorList>
    </citation>
    <scope>NUCLEOTIDE SEQUENCE [LARGE SCALE GENOMIC DNA]</scope>
    <source>
        <strain evidence="1 2">JCM 11561</strain>
    </source>
</reference>
<name>A0ABS1T1D2_9GAMM</name>
<keyword evidence="2" id="KW-1185">Reference proteome</keyword>
<accession>A0ABS1T1D2</accession>
<dbReference type="EMBL" id="JAESVD010000009">
    <property type="protein sequence ID" value="MBL4914611.1"/>
    <property type="molecule type" value="Genomic_DNA"/>
</dbReference>
<organism evidence="1 2">
    <name type="scientific">Shewanella schlegeliana</name>
    <dbReference type="NCBI Taxonomy" id="190308"/>
    <lineage>
        <taxon>Bacteria</taxon>
        <taxon>Pseudomonadati</taxon>
        <taxon>Pseudomonadota</taxon>
        <taxon>Gammaproteobacteria</taxon>
        <taxon>Alteromonadales</taxon>
        <taxon>Shewanellaceae</taxon>
        <taxon>Shewanella</taxon>
    </lineage>
</organism>
<sequence>METYRKHQFPIEVAEVRWNKSRDADMDVGIAFAGQDAPSEALVIYP</sequence>
<protein>
    <submittedName>
        <fullName evidence="1">Uncharacterized protein</fullName>
    </submittedName>
</protein>
<dbReference type="RefSeq" id="WP_202722861.1">
    <property type="nucleotide sequence ID" value="NZ_JAESVD010000009.1"/>
</dbReference>
<gene>
    <name evidence="1" type="ORF">JMA39_16025</name>
</gene>